<comment type="caution">
    <text evidence="1">The sequence shown here is derived from an EMBL/GenBank/DDBJ whole genome shotgun (WGS) entry which is preliminary data.</text>
</comment>
<dbReference type="Pfam" id="PF14054">
    <property type="entry name" value="DUF4249"/>
    <property type="match status" value="1"/>
</dbReference>
<dbReference type="EMBL" id="JAHVHU010000005">
    <property type="protein sequence ID" value="MBY5957420.1"/>
    <property type="molecule type" value="Genomic_DNA"/>
</dbReference>
<dbReference type="InterPro" id="IPR025345">
    <property type="entry name" value="DUF4249"/>
</dbReference>
<dbReference type="RefSeq" id="WP_222578942.1">
    <property type="nucleotide sequence ID" value="NZ_JAHVHU010000005.1"/>
</dbReference>
<keyword evidence="2" id="KW-1185">Reference proteome</keyword>
<evidence type="ECO:0000313" key="2">
    <source>
        <dbReference type="Proteomes" id="UP000753961"/>
    </source>
</evidence>
<name>A0A953L885_9BACT</name>
<protein>
    <submittedName>
        <fullName evidence="1">DUF4249 domain-containing protein</fullName>
    </submittedName>
</protein>
<evidence type="ECO:0000313" key="1">
    <source>
        <dbReference type="EMBL" id="MBY5957420.1"/>
    </source>
</evidence>
<dbReference type="Proteomes" id="UP000753961">
    <property type="component" value="Unassembled WGS sequence"/>
</dbReference>
<gene>
    <name evidence="1" type="ORF">KUV50_04680</name>
</gene>
<reference evidence="1" key="1">
    <citation type="submission" date="2021-06" db="EMBL/GenBank/DDBJ databases">
        <title>44 bacteria genomes isolated from Dapeng, Shenzhen.</title>
        <authorList>
            <person name="Zheng W."/>
            <person name="Yu S."/>
            <person name="Huang Y."/>
        </authorList>
    </citation>
    <scope>NUCLEOTIDE SEQUENCE</scope>
    <source>
        <strain evidence="1">DP5N28-2</strain>
    </source>
</reference>
<proteinExistence type="predicted"/>
<dbReference type="AlphaFoldDB" id="A0A953L885"/>
<organism evidence="1 2">
    <name type="scientific">Membranihabitans marinus</name>
    <dbReference type="NCBI Taxonomy" id="1227546"/>
    <lineage>
        <taxon>Bacteria</taxon>
        <taxon>Pseudomonadati</taxon>
        <taxon>Bacteroidota</taxon>
        <taxon>Saprospiria</taxon>
        <taxon>Saprospirales</taxon>
        <taxon>Saprospiraceae</taxon>
        <taxon>Membranihabitans</taxon>
    </lineage>
</organism>
<sequence>MYKILFFLSFAASALYCSCEGDFTREVTLKQIEVSTRGVVYGFLTNTDPRDLAFRSFGHPVKQGQELAANRIYISHSSSVKHKHQLFYQAEVRLDSGGSEMELIFNNRINENGNGGSYYSIVDEIHSGGVYSLKVRFSDGSTETSLNHWPEVSGMDSVPEPVPFILEGGSLEVSEKNSQYLEGYVDLKVEDERHRQNVYQIEISAVTGEDTSVIQPGDKPVYGVIQKQANRVESEVYGVLPNDMFEEINFTRAGRKRVYFKLDNGTGQFNSGQPVRILVRLSNLSEDYIRFLKSSRQYTANQDNPFTEPVEIYSNIKNGYGVFASMARSYGEIGL</sequence>
<accession>A0A953L885</accession>